<protein>
    <submittedName>
        <fullName evidence="2">GNAT family N-acetyltransferase</fullName>
    </submittedName>
</protein>
<sequence>MDADIRAALPADLDRMGALLTVAFAGDPFARWILPDPHRFTLSNYGYARINAEPGFADGANHIIGDGLGMAIWRPPGVVPDAEALAENAARTFQPDRLPLFQALIEACEPYHLDEPHWHLSLVAVDPVHGGKGLGSRLLAHGLAACDRDGLPVYLESTNRRNLTIYQRHGFELLAEVRIDGAPCRYPMCRPAR</sequence>
<comment type="caution">
    <text evidence="2">The sequence shown here is derived from an EMBL/GenBank/DDBJ whole genome shotgun (WGS) entry which is preliminary data.</text>
</comment>
<keyword evidence="3" id="KW-1185">Reference proteome</keyword>
<gene>
    <name evidence="2" type="ORF">OEZ60_03735</name>
</gene>
<evidence type="ECO:0000313" key="2">
    <source>
        <dbReference type="EMBL" id="MCU9847108.1"/>
    </source>
</evidence>
<evidence type="ECO:0000313" key="3">
    <source>
        <dbReference type="Proteomes" id="UP001209535"/>
    </source>
</evidence>
<accession>A0ABT2WZK8</accession>
<dbReference type="Gene3D" id="3.40.630.30">
    <property type="match status" value="1"/>
</dbReference>
<feature type="domain" description="N-acetyltransferase" evidence="1">
    <location>
        <begin position="3"/>
        <end position="193"/>
    </location>
</feature>
<dbReference type="CDD" id="cd04301">
    <property type="entry name" value="NAT_SF"/>
    <property type="match status" value="1"/>
</dbReference>
<dbReference type="InterPro" id="IPR052523">
    <property type="entry name" value="Trichothecene_AcTrans"/>
</dbReference>
<dbReference type="EMBL" id="JAOVQO010000003">
    <property type="protein sequence ID" value="MCU9847108.1"/>
    <property type="molecule type" value="Genomic_DNA"/>
</dbReference>
<dbReference type="InterPro" id="IPR000182">
    <property type="entry name" value="GNAT_dom"/>
</dbReference>
<dbReference type="SUPFAM" id="SSF55729">
    <property type="entry name" value="Acyl-CoA N-acyltransferases (Nat)"/>
    <property type="match status" value="1"/>
</dbReference>
<dbReference type="InterPro" id="IPR016181">
    <property type="entry name" value="Acyl_CoA_acyltransferase"/>
</dbReference>
<organism evidence="2 3">
    <name type="scientific">Albidovulum salinarum</name>
    <dbReference type="NCBI Taxonomy" id="2984153"/>
    <lineage>
        <taxon>Bacteria</taxon>
        <taxon>Pseudomonadati</taxon>
        <taxon>Pseudomonadota</taxon>
        <taxon>Alphaproteobacteria</taxon>
        <taxon>Rhodobacterales</taxon>
        <taxon>Paracoccaceae</taxon>
        <taxon>Albidovulum</taxon>
    </lineage>
</organism>
<name>A0ABT2WZK8_9RHOB</name>
<evidence type="ECO:0000259" key="1">
    <source>
        <dbReference type="PROSITE" id="PS51186"/>
    </source>
</evidence>
<dbReference type="Proteomes" id="UP001209535">
    <property type="component" value="Unassembled WGS sequence"/>
</dbReference>
<dbReference type="PANTHER" id="PTHR42791:SF1">
    <property type="entry name" value="N-ACETYLTRANSFERASE DOMAIN-CONTAINING PROTEIN"/>
    <property type="match status" value="1"/>
</dbReference>
<reference evidence="2 3" key="1">
    <citation type="submission" date="2022-10" db="EMBL/GenBank/DDBJ databases">
        <title>Defluviimonas sp. nov., isolated from ocean surface sediments.</title>
        <authorList>
            <person name="He W."/>
            <person name="Wang L."/>
            <person name="Zhang D.-F."/>
        </authorList>
    </citation>
    <scope>NUCLEOTIDE SEQUENCE [LARGE SCALE GENOMIC DNA]</scope>
    <source>
        <strain evidence="2 3">WL0024</strain>
    </source>
</reference>
<dbReference type="RefSeq" id="WP_263333352.1">
    <property type="nucleotide sequence ID" value="NZ_JAOVQO010000003.1"/>
</dbReference>
<dbReference type="PROSITE" id="PS51186">
    <property type="entry name" value="GNAT"/>
    <property type="match status" value="1"/>
</dbReference>
<proteinExistence type="predicted"/>
<dbReference type="Pfam" id="PF00583">
    <property type="entry name" value="Acetyltransf_1"/>
    <property type="match status" value="1"/>
</dbReference>
<dbReference type="PANTHER" id="PTHR42791">
    <property type="entry name" value="GNAT FAMILY ACETYLTRANSFERASE"/>
    <property type="match status" value="1"/>
</dbReference>